<protein>
    <submittedName>
        <fullName evidence="1">Uncharacterized protein</fullName>
    </submittedName>
</protein>
<accession>A0A5B7GZM4</accession>
<dbReference type="EMBL" id="VSRR010019287">
    <property type="protein sequence ID" value="MPC62084.1"/>
    <property type="molecule type" value="Genomic_DNA"/>
</dbReference>
<reference evidence="1 2" key="1">
    <citation type="submission" date="2019-05" db="EMBL/GenBank/DDBJ databases">
        <title>Another draft genome of Portunus trituberculatus and its Hox gene families provides insights of decapod evolution.</title>
        <authorList>
            <person name="Jeong J.-H."/>
            <person name="Song I."/>
            <person name="Kim S."/>
            <person name="Choi T."/>
            <person name="Kim D."/>
            <person name="Ryu S."/>
            <person name="Kim W."/>
        </authorList>
    </citation>
    <scope>NUCLEOTIDE SEQUENCE [LARGE SCALE GENOMIC DNA]</scope>
    <source>
        <tissue evidence="1">Muscle</tissue>
    </source>
</reference>
<sequence>MRRGEIADVLSSAEENVVAVSASWDASPVSKEDVMSPSISGAVCAVDVTANEGTVTADEGTVTGAETGVQGEGKQYIDLKCDSVKEEMKEYCAQALQELRGIVEERCARVEEKQQ</sequence>
<proteinExistence type="predicted"/>
<gene>
    <name evidence="1" type="ORF">E2C01_056165</name>
</gene>
<name>A0A5B7GZM4_PORTR</name>
<dbReference type="Proteomes" id="UP000324222">
    <property type="component" value="Unassembled WGS sequence"/>
</dbReference>
<organism evidence="1 2">
    <name type="scientific">Portunus trituberculatus</name>
    <name type="common">Swimming crab</name>
    <name type="synonym">Neptunus trituberculatus</name>
    <dbReference type="NCBI Taxonomy" id="210409"/>
    <lineage>
        <taxon>Eukaryota</taxon>
        <taxon>Metazoa</taxon>
        <taxon>Ecdysozoa</taxon>
        <taxon>Arthropoda</taxon>
        <taxon>Crustacea</taxon>
        <taxon>Multicrustacea</taxon>
        <taxon>Malacostraca</taxon>
        <taxon>Eumalacostraca</taxon>
        <taxon>Eucarida</taxon>
        <taxon>Decapoda</taxon>
        <taxon>Pleocyemata</taxon>
        <taxon>Brachyura</taxon>
        <taxon>Eubrachyura</taxon>
        <taxon>Portunoidea</taxon>
        <taxon>Portunidae</taxon>
        <taxon>Portuninae</taxon>
        <taxon>Portunus</taxon>
    </lineage>
</organism>
<dbReference type="AlphaFoldDB" id="A0A5B7GZM4"/>
<evidence type="ECO:0000313" key="1">
    <source>
        <dbReference type="EMBL" id="MPC62084.1"/>
    </source>
</evidence>
<comment type="caution">
    <text evidence="1">The sequence shown here is derived from an EMBL/GenBank/DDBJ whole genome shotgun (WGS) entry which is preliminary data.</text>
</comment>
<evidence type="ECO:0000313" key="2">
    <source>
        <dbReference type="Proteomes" id="UP000324222"/>
    </source>
</evidence>
<keyword evidence="2" id="KW-1185">Reference proteome</keyword>